<accession>A0A7W7ZIR5</accession>
<sequence>MPIGEAQRGIASDWVQYLTVARAHCGQARCDATD</sequence>
<keyword evidence="2" id="KW-1185">Reference proteome</keyword>
<gene>
    <name evidence="1" type="ORF">HDF16_005303</name>
</gene>
<comment type="caution">
    <text evidence="1">The sequence shown here is derived from an EMBL/GenBank/DDBJ whole genome shotgun (WGS) entry which is preliminary data.</text>
</comment>
<name>A0A7W7ZIR5_9BACT</name>
<dbReference type="EMBL" id="JACHIP010000015">
    <property type="protein sequence ID" value="MBB5060567.1"/>
    <property type="molecule type" value="Genomic_DNA"/>
</dbReference>
<evidence type="ECO:0000313" key="1">
    <source>
        <dbReference type="EMBL" id="MBB5060567.1"/>
    </source>
</evidence>
<reference evidence="1 2" key="1">
    <citation type="submission" date="2020-08" db="EMBL/GenBank/DDBJ databases">
        <title>Genomic Encyclopedia of Type Strains, Phase IV (KMG-V): Genome sequencing to study the core and pangenomes of soil and plant-associated prokaryotes.</title>
        <authorList>
            <person name="Whitman W."/>
        </authorList>
    </citation>
    <scope>NUCLEOTIDE SEQUENCE [LARGE SCALE GENOMIC DNA]</scope>
    <source>
        <strain evidence="1 2">M8UP14</strain>
    </source>
</reference>
<organism evidence="1 2">
    <name type="scientific">Granulicella aggregans</name>
    <dbReference type="NCBI Taxonomy" id="474949"/>
    <lineage>
        <taxon>Bacteria</taxon>
        <taxon>Pseudomonadati</taxon>
        <taxon>Acidobacteriota</taxon>
        <taxon>Terriglobia</taxon>
        <taxon>Terriglobales</taxon>
        <taxon>Acidobacteriaceae</taxon>
        <taxon>Granulicella</taxon>
    </lineage>
</organism>
<evidence type="ECO:0000313" key="2">
    <source>
        <dbReference type="Proteomes" id="UP000540989"/>
    </source>
</evidence>
<dbReference type="Proteomes" id="UP000540989">
    <property type="component" value="Unassembled WGS sequence"/>
</dbReference>
<proteinExistence type="predicted"/>
<dbReference type="AlphaFoldDB" id="A0A7W7ZIR5"/>
<protein>
    <submittedName>
        <fullName evidence="1">Uncharacterized protein</fullName>
    </submittedName>
</protein>